<dbReference type="Pfam" id="PF00166">
    <property type="entry name" value="Cpn10"/>
    <property type="match status" value="2"/>
</dbReference>
<dbReference type="GO" id="GO:0005524">
    <property type="term" value="F:ATP binding"/>
    <property type="evidence" value="ECO:0007669"/>
    <property type="project" value="InterPro"/>
</dbReference>
<gene>
    <name evidence="7" type="ORF">JKP88DRAFT_169101</name>
</gene>
<name>A0A835YMZ7_9STRA</name>
<dbReference type="EMBL" id="JAFCMP010000517">
    <property type="protein sequence ID" value="KAG5178139.1"/>
    <property type="molecule type" value="Genomic_DNA"/>
</dbReference>
<dbReference type="OrthoDB" id="184876at2759"/>
<dbReference type="Proteomes" id="UP000664859">
    <property type="component" value="Unassembled WGS sequence"/>
</dbReference>
<reference evidence="7" key="1">
    <citation type="submission" date="2021-02" db="EMBL/GenBank/DDBJ databases">
        <title>First Annotated Genome of the Yellow-green Alga Tribonema minus.</title>
        <authorList>
            <person name="Mahan K.M."/>
        </authorList>
    </citation>
    <scope>NUCLEOTIDE SEQUENCE</scope>
    <source>
        <strain evidence="7">UTEX B ZZ1240</strain>
    </source>
</reference>
<proteinExistence type="inferred from homology"/>
<keyword evidence="2 6" id="KW-0143">Chaperone</keyword>
<comment type="similarity">
    <text evidence="1 6">Belongs to the GroES chaperonin family.</text>
</comment>
<dbReference type="GO" id="GO:0005739">
    <property type="term" value="C:mitochondrion"/>
    <property type="evidence" value="ECO:0007669"/>
    <property type="project" value="TreeGrafter"/>
</dbReference>
<accession>A0A835YMZ7</accession>
<dbReference type="Gene3D" id="2.30.33.40">
    <property type="entry name" value="GroES chaperonin"/>
    <property type="match status" value="2"/>
</dbReference>
<dbReference type="InterPro" id="IPR011032">
    <property type="entry name" value="GroES-like_sf"/>
</dbReference>
<dbReference type="SUPFAM" id="SSF50129">
    <property type="entry name" value="GroES-like"/>
    <property type="match status" value="2"/>
</dbReference>
<organism evidence="7 8">
    <name type="scientific">Tribonema minus</name>
    <dbReference type="NCBI Taxonomy" id="303371"/>
    <lineage>
        <taxon>Eukaryota</taxon>
        <taxon>Sar</taxon>
        <taxon>Stramenopiles</taxon>
        <taxon>Ochrophyta</taxon>
        <taxon>PX clade</taxon>
        <taxon>Xanthophyceae</taxon>
        <taxon>Tribonematales</taxon>
        <taxon>Tribonemataceae</taxon>
        <taxon>Tribonema</taxon>
    </lineage>
</organism>
<dbReference type="PANTHER" id="PTHR10772:SF63">
    <property type="entry name" value="20 KDA CHAPERONIN, CHLOROPLASTIC"/>
    <property type="match status" value="1"/>
</dbReference>
<dbReference type="InterPro" id="IPR037124">
    <property type="entry name" value="Chaperonin_GroES_sf"/>
</dbReference>
<evidence type="ECO:0000256" key="5">
    <source>
        <dbReference type="ARBA" id="ARBA00079398"/>
    </source>
</evidence>
<dbReference type="AlphaFoldDB" id="A0A835YMZ7"/>
<evidence type="ECO:0000256" key="1">
    <source>
        <dbReference type="ARBA" id="ARBA00006975"/>
    </source>
</evidence>
<dbReference type="PRINTS" id="PR00297">
    <property type="entry name" value="CHAPERONIN10"/>
</dbReference>
<dbReference type="PANTHER" id="PTHR10772">
    <property type="entry name" value="10 KDA HEAT SHOCK PROTEIN"/>
    <property type="match status" value="1"/>
</dbReference>
<sequence length="221" mass="23577">METAEAATAEHSLAGKPIGGPLMPISNAILVRVKDKAASTVGGVQLLEKSVDRPTEGTVVAVGPGKKHQETGVEIPMPCNVGDKVLYGKFDGTKLEYDGKDHQFIRDTDVLFVYSGDAMTPETIKMMGDQILVEVEDKEEKTSSGLFLAADDSGIGKKPTMGKVLAVGPGRTTADGNTVPMTLQPGDLIKFRDFAGSEISMGIGLRTVYRVMKEEDVLVSY</sequence>
<keyword evidence="8" id="KW-1185">Reference proteome</keyword>
<evidence type="ECO:0000256" key="4">
    <source>
        <dbReference type="ARBA" id="ARBA00073031"/>
    </source>
</evidence>
<comment type="caution">
    <text evidence="7">The sequence shown here is derived from an EMBL/GenBank/DDBJ whole genome shotgun (WGS) entry which is preliminary data.</text>
</comment>
<evidence type="ECO:0000256" key="3">
    <source>
        <dbReference type="ARBA" id="ARBA00031971"/>
    </source>
</evidence>
<evidence type="ECO:0000313" key="8">
    <source>
        <dbReference type="Proteomes" id="UP000664859"/>
    </source>
</evidence>
<dbReference type="GO" id="GO:0044183">
    <property type="term" value="F:protein folding chaperone"/>
    <property type="evidence" value="ECO:0007669"/>
    <property type="project" value="InterPro"/>
</dbReference>
<evidence type="ECO:0000256" key="6">
    <source>
        <dbReference type="RuleBase" id="RU003479"/>
    </source>
</evidence>
<dbReference type="FunFam" id="2.30.33.40:FF:000001">
    <property type="entry name" value="10 kDa chaperonin"/>
    <property type="match status" value="2"/>
</dbReference>
<dbReference type="GO" id="GO:0051082">
    <property type="term" value="F:unfolded protein binding"/>
    <property type="evidence" value="ECO:0007669"/>
    <property type="project" value="TreeGrafter"/>
</dbReference>
<dbReference type="CDD" id="cd00320">
    <property type="entry name" value="cpn10"/>
    <property type="match status" value="2"/>
</dbReference>
<protein>
    <recommendedName>
        <fullName evidence="4">20 kDa chaperonin, chloroplastic</fullName>
    </recommendedName>
    <alternativeName>
        <fullName evidence="3">Chaperonin 10</fullName>
    </alternativeName>
    <alternativeName>
        <fullName evidence="5">Protein Cpn21</fullName>
    </alternativeName>
</protein>
<evidence type="ECO:0000256" key="2">
    <source>
        <dbReference type="ARBA" id="ARBA00023186"/>
    </source>
</evidence>
<dbReference type="GO" id="GO:0051087">
    <property type="term" value="F:protein-folding chaperone binding"/>
    <property type="evidence" value="ECO:0007669"/>
    <property type="project" value="TreeGrafter"/>
</dbReference>
<evidence type="ECO:0000313" key="7">
    <source>
        <dbReference type="EMBL" id="KAG5178139.1"/>
    </source>
</evidence>
<dbReference type="SMART" id="SM00883">
    <property type="entry name" value="Cpn10"/>
    <property type="match status" value="2"/>
</dbReference>
<dbReference type="InterPro" id="IPR020818">
    <property type="entry name" value="Chaperonin_GroES"/>
</dbReference>
<dbReference type="GO" id="GO:0046872">
    <property type="term" value="F:metal ion binding"/>
    <property type="evidence" value="ECO:0007669"/>
    <property type="project" value="TreeGrafter"/>
</dbReference>